<reference evidence="1 2" key="1">
    <citation type="submission" date="2015-09" db="EMBL/GenBank/DDBJ databases">
        <authorList>
            <consortium name="Pathogen Informatics"/>
        </authorList>
    </citation>
    <scope>NUCLEOTIDE SEQUENCE [LARGE SCALE GENOMIC DNA]</scope>
    <source>
        <strain evidence="1 2">2789STDY5834876</strain>
    </source>
</reference>
<evidence type="ECO:0000313" key="2">
    <source>
        <dbReference type="Proteomes" id="UP000095544"/>
    </source>
</evidence>
<dbReference type="EMBL" id="CYZU01000017">
    <property type="protein sequence ID" value="CUO40597.1"/>
    <property type="molecule type" value="Genomic_DNA"/>
</dbReference>
<protein>
    <submittedName>
        <fullName evidence="1">Addiction module antitoxin, RelB/DinJ family</fullName>
    </submittedName>
</protein>
<proteinExistence type="predicted"/>
<dbReference type="Gene3D" id="1.10.1220.10">
    <property type="entry name" value="Met repressor-like"/>
    <property type="match status" value="1"/>
</dbReference>
<accession>A0A174ETI6</accession>
<dbReference type="InterPro" id="IPR013321">
    <property type="entry name" value="Arc_rbn_hlx_hlx"/>
</dbReference>
<dbReference type="AlphaFoldDB" id="A0A174ETI6"/>
<organism evidence="1 2">
    <name type="scientific">Faecalicatena contorta</name>
    <dbReference type="NCBI Taxonomy" id="39482"/>
    <lineage>
        <taxon>Bacteria</taxon>
        <taxon>Bacillati</taxon>
        <taxon>Bacillota</taxon>
        <taxon>Clostridia</taxon>
        <taxon>Lachnospirales</taxon>
        <taxon>Lachnospiraceae</taxon>
        <taxon>Faecalicatena</taxon>
    </lineage>
</organism>
<gene>
    <name evidence="1" type="ORF">ERS852491_02107</name>
</gene>
<name>A0A174ETI6_9FIRM</name>
<sequence>MEKSATLNLRVNPSVKQRAEDVLSRLGIPMSTAIDM</sequence>
<dbReference type="GO" id="GO:0006355">
    <property type="term" value="P:regulation of DNA-templated transcription"/>
    <property type="evidence" value="ECO:0007669"/>
    <property type="project" value="InterPro"/>
</dbReference>
<dbReference type="Proteomes" id="UP000095544">
    <property type="component" value="Unassembled WGS sequence"/>
</dbReference>
<evidence type="ECO:0000313" key="1">
    <source>
        <dbReference type="EMBL" id="CUO40597.1"/>
    </source>
</evidence>
<dbReference type="STRING" id="39482.ERS852491_02107"/>